<gene>
    <name evidence="1" type="ORF">BCR24_06595</name>
</gene>
<dbReference type="OrthoDB" id="2187024at2"/>
<dbReference type="Proteomes" id="UP000094469">
    <property type="component" value="Unassembled WGS sequence"/>
</dbReference>
<reference evidence="2" key="1">
    <citation type="submission" date="2016-09" db="EMBL/GenBank/DDBJ databases">
        <authorList>
            <person name="Gulvik C.A."/>
        </authorList>
    </citation>
    <scope>NUCLEOTIDE SEQUENCE [LARGE SCALE GENOMIC DNA]</scope>
    <source>
        <strain evidence="2">LMG 26676</strain>
    </source>
</reference>
<organism evidence="1 2">
    <name type="scientific">Enterococcus ureilyticus</name>
    <dbReference type="NCBI Taxonomy" id="1131292"/>
    <lineage>
        <taxon>Bacteria</taxon>
        <taxon>Bacillati</taxon>
        <taxon>Bacillota</taxon>
        <taxon>Bacilli</taxon>
        <taxon>Lactobacillales</taxon>
        <taxon>Enterococcaceae</taxon>
        <taxon>Enterococcus</taxon>
    </lineage>
</organism>
<comment type="caution">
    <text evidence="1">The sequence shown here is derived from an EMBL/GenBank/DDBJ whole genome shotgun (WGS) entry which is preliminary data.</text>
</comment>
<proteinExistence type="predicted"/>
<dbReference type="RefSeq" id="WP_069640933.1">
    <property type="nucleotide sequence ID" value="NZ_JAFBEZ010000005.1"/>
</dbReference>
<protein>
    <submittedName>
        <fullName evidence="1">Uncharacterized protein</fullName>
    </submittedName>
</protein>
<evidence type="ECO:0000313" key="2">
    <source>
        <dbReference type="Proteomes" id="UP000094469"/>
    </source>
</evidence>
<dbReference type="EMBL" id="MIKC01000039">
    <property type="protein sequence ID" value="OEG21537.1"/>
    <property type="molecule type" value="Genomic_DNA"/>
</dbReference>
<sequence length="153" mass="18113">MSFKNIMPILKPRSEFYKKYGPIPVVKMLKDYGFIVDETPIDDEDIVHFEDHKKMIQERIGLSDVPFNVKKEFSAEYSLSAITSVFVEGRYTRTLTGEKMYGSYFYYFYKEGFLSSGRKVNGRIYADRVTRLTFLRTFEKQAIMFKKNELRSK</sequence>
<evidence type="ECO:0000313" key="1">
    <source>
        <dbReference type="EMBL" id="OEG21537.1"/>
    </source>
</evidence>
<dbReference type="AlphaFoldDB" id="A0A1E5H9A5"/>
<dbReference type="STRING" id="1131292.BCR24_06595"/>
<accession>A0A1E5H9A5</accession>
<name>A0A1E5H9A5_9ENTE</name>
<keyword evidence="2" id="KW-1185">Reference proteome</keyword>